<dbReference type="EMBL" id="JANIIK010000395">
    <property type="protein sequence ID" value="KAJ3583376.1"/>
    <property type="molecule type" value="Genomic_DNA"/>
</dbReference>
<evidence type="ECO:0000313" key="4">
    <source>
        <dbReference type="EMBL" id="KAJ3583376.1"/>
    </source>
</evidence>
<evidence type="ECO:0000256" key="1">
    <source>
        <dbReference type="PROSITE-ProRule" id="PRU00047"/>
    </source>
</evidence>
<dbReference type="Proteomes" id="UP001148018">
    <property type="component" value="Unassembled WGS sequence"/>
</dbReference>
<dbReference type="InterPro" id="IPR001878">
    <property type="entry name" value="Znf_CCHC"/>
</dbReference>
<accession>A0A9Q0I4I7</accession>
<feature type="domain" description="CCHC-type" evidence="3">
    <location>
        <begin position="56"/>
        <end position="71"/>
    </location>
</feature>
<protein>
    <recommendedName>
        <fullName evidence="3">CCHC-type domain-containing protein</fullName>
    </recommendedName>
</protein>
<name>A0A9Q0I4I7_9TELE</name>
<dbReference type="InterPro" id="IPR021109">
    <property type="entry name" value="Peptidase_aspartic_dom_sf"/>
</dbReference>
<keyword evidence="5" id="KW-1185">Reference proteome</keyword>
<dbReference type="InterPro" id="IPR043502">
    <property type="entry name" value="DNA/RNA_pol_sf"/>
</dbReference>
<dbReference type="PANTHER" id="PTHR15503">
    <property type="entry name" value="LDOC1 RELATED"/>
    <property type="match status" value="1"/>
</dbReference>
<organism evidence="4 5">
    <name type="scientific">Muraenolepis orangiensis</name>
    <name type="common">Patagonian moray cod</name>
    <dbReference type="NCBI Taxonomy" id="630683"/>
    <lineage>
        <taxon>Eukaryota</taxon>
        <taxon>Metazoa</taxon>
        <taxon>Chordata</taxon>
        <taxon>Craniata</taxon>
        <taxon>Vertebrata</taxon>
        <taxon>Euteleostomi</taxon>
        <taxon>Actinopterygii</taxon>
        <taxon>Neopterygii</taxon>
        <taxon>Teleostei</taxon>
        <taxon>Neoteleostei</taxon>
        <taxon>Acanthomorphata</taxon>
        <taxon>Zeiogadaria</taxon>
        <taxon>Gadariae</taxon>
        <taxon>Gadiformes</taxon>
        <taxon>Muraenolepidoidei</taxon>
        <taxon>Muraenolepididae</taxon>
        <taxon>Muraenolepis</taxon>
    </lineage>
</organism>
<dbReference type="InterPro" id="IPR032567">
    <property type="entry name" value="RTL1-rel"/>
</dbReference>
<keyword evidence="1" id="KW-0862">Zinc</keyword>
<comment type="caution">
    <text evidence="4">The sequence shown here is derived from an EMBL/GenBank/DDBJ whole genome shotgun (WGS) entry which is preliminary data.</text>
</comment>
<feature type="region of interest" description="Disordered" evidence="2">
    <location>
        <begin position="20"/>
        <end position="46"/>
    </location>
</feature>
<dbReference type="PROSITE" id="PS50158">
    <property type="entry name" value="ZF_CCHC"/>
    <property type="match status" value="1"/>
</dbReference>
<dbReference type="OrthoDB" id="8957954at2759"/>
<keyword evidence="1" id="KW-0479">Metal-binding</keyword>
<dbReference type="SUPFAM" id="SSF56672">
    <property type="entry name" value="DNA/RNA polymerases"/>
    <property type="match status" value="1"/>
</dbReference>
<dbReference type="Gene3D" id="4.10.60.10">
    <property type="entry name" value="Zinc finger, CCHC-type"/>
    <property type="match status" value="1"/>
</dbReference>
<dbReference type="Gene3D" id="2.40.70.10">
    <property type="entry name" value="Acid Proteases"/>
    <property type="match status" value="1"/>
</dbReference>
<feature type="region of interest" description="Disordered" evidence="2">
    <location>
        <begin position="67"/>
        <end position="89"/>
    </location>
</feature>
<evidence type="ECO:0000256" key="2">
    <source>
        <dbReference type="SAM" id="MobiDB-lite"/>
    </source>
</evidence>
<dbReference type="SUPFAM" id="SSF57756">
    <property type="entry name" value="Retrovirus zinc finger-like domains"/>
    <property type="match status" value="1"/>
</dbReference>
<evidence type="ECO:0000259" key="3">
    <source>
        <dbReference type="PROSITE" id="PS50158"/>
    </source>
</evidence>
<dbReference type="PANTHER" id="PTHR15503:SF22">
    <property type="entry name" value="TRANSPOSON TY3-I GAG POLYPROTEIN"/>
    <property type="match status" value="1"/>
</dbReference>
<gene>
    <name evidence="4" type="ORF">NHX12_020172</name>
</gene>
<keyword evidence="1" id="KW-0863">Zinc-finger</keyword>
<dbReference type="GO" id="GO:0008270">
    <property type="term" value="F:zinc ion binding"/>
    <property type="evidence" value="ECO:0007669"/>
    <property type="project" value="UniProtKB-KW"/>
</dbReference>
<proteinExistence type="predicted"/>
<dbReference type="GO" id="GO:0003676">
    <property type="term" value="F:nucleic acid binding"/>
    <property type="evidence" value="ECO:0007669"/>
    <property type="project" value="InterPro"/>
</dbReference>
<feature type="compositionally biased region" description="Polar residues" evidence="2">
    <location>
        <begin position="79"/>
        <end position="89"/>
    </location>
</feature>
<reference evidence="4" key="1">
    <citation type="submission" date="2022-07" db="EMBL/GenBank/DDBJ databases">
        <title>Chromosome-level genome of Muraenolepis orangiensis.</title>
        <authorList>
            <person name="Kim J."/>
        </authorList>
    </citation>
    <scope>NUCLEOTIDE SEQUENCE</scope>
    <source>
        <strain evidence="4">KU_S4_2022</strain>
        <tissue evidence="4">Muscle</tissue>
    </source>
</reference>
<sequence>MVHGNANVSACTEAFGVAEEQAAEPTNTPSKAPRFNQQWSSNKAKPVKMNSREVICHNCSGVGHIQSNCPSPRKPKQHAPNNTPAPDSVVTCTKGSDDDMSIRILIQERELCALLDYGARRNVFPLRHVNAIPVELRPQIQPFIVQVLQGIGPEGLAVRGEVNLPVQAGSKVTNVNFIMADTDENTEVILGHPFLLQSHAHLDYGRREITLFGERVPRSKPSTQPKVHLVRVSRTTVLESGCEYVVPGTARLCSAVNEDMMLTPTKAFIERQHVLAARVVVQTRHSSNIPMQIYNPGRASVTLKRGVVAGVLQPAEVLGEVDLHPTKTPVALDPNDFSDITVPSHLQDMYAESCSHLSVEDRARLAHVLRGFGDVFSNGPTDLGHTNLVQHDIHTTPGQPVNQPPRRMARDKQIAADLQVQHSLESGVAHPSNSNSSWAALIVMGVSTDPEKVKKVAEWPTPRNISEVLPEHDSDRHQHKGVQCDLTDSTAEVAMSTHTEQSLVGVAEPEFTPVGVVEPEFPPVEVQEACSDNNNDYDLLNPSINWVSDISNNSLFSGWTQEQLRMAQESDPDIAPVKKWMDEGRGRLPYADIAHFSPATKSNWAQWNRLYQKEC</sequence>
<evidence type="ECO:0000313" key="5">
    <source>
        <dbReference type="Proteomes" id="UP001148018"/>
    </source>
</evidence>
<dbReference type="InterPro" id="IPR036875">
    <property type="entry name" value="Znf_CCHC_sf"/>
</dbReference>
<feature type="compositionally biased region" description="Polar residues" evidence="2">
    <location>
        <begin position="24"/>
        <end position="43"/>
    </location>
</feature>
<dbReference type="Gene3D" id="3.10.10.10">
    <property type="entry name" value="HIV Type 1 Reverse Transcriptase, subunit A, domain 1"/>
    <property type="match status" value="1"/>
</dbReference>
<dbReference type="AlphaFoldDB" id="A0A9Q0I4I7"/>